<dbReference type="GO" id="GO:0005506">
    <property type="term" value="F:iron ion binding"/>
    <property type="evidence" value="ECO:0007669"/>
    <property type="project" value="InterPro"/>
</dbReference>
<dbReference type="Proteomes" id="UP000762676">
    <property type="component" value="Unassembled WGS sequence"/>
</dbReference>
<dbReference type="PRINTS" id="PR00385">
    <property type="entry name" value="P450"/>
</dbReference>
<dbReference type="PANTHER" id="PTHR24300:SF417">
    <property type="entry name" value="CYTOCHROME P450 508B1-RELATED"/>
    <property type="match status" value="1"/>
</dbReference>
<gene>
    <name evidence="14" type="ORF">ElyMa_001544700</name>
</gene>
<dbReference type="EMBL" id="BMAT01003066">
    <property type="protein sequence ID" value="GFS19416.1"/>
    <property type="molecule type" value="Genomic_DNA"/>
</dbReference>
<feature type="transmembrane region" description="Helical" evidence="13">
    <location>
        <begin position="43"/>
        <end position="65"/>
    </location>
</feature>
<dbReference type="PANTHER" id="PTHR24300">
    <property type="entry name" value="CYTOCHROME P450 508A4-RELATED"/>
    <property type="match status" value="1"/>
</dbReference>
<keyword evidence="11" id="KW-0503">Monooxygenase</keyword>
<evidence type="ECO:0000313" key="15">
    <source>
        <dbReference type="Proteomes" id="UP000762676"/>
    </source>
</evidence>
<feature type="transmembrane region" description="Helical" evidence="13">
    <location>
        <begin position="12"/>
        <end position="31"/>
    </location>
</feature>
<dbReference type="FunFam" id="1.10.630.10:FF:000238">
    <property type="entry name" value="Cytochrome P450 2A6"/>
    <property type="match status" value="1"/>
</dbReference>
<evidence type="ECO:0000256" key="8">
    <source>
        <dbReference type="ARBA" id="ARBA00022848"/>
    </source>
</evidence>
<evidence type="ECO:0000256" key="7">
    <source>
        <dbReference type="ARBA" id="ARBA00022824"/>
    </source>
</evidence>
<evidence type="ECO:0000256" key="12">
    <source>
        <dbReference type="ARBA" id="ARBA00023136"/>
    </source>
</evidence>
<keyword evidence="10" id="KW-0408">Iron</keyword>
<keyword evidence="7" id="KW-0256">Endoplasmic reticulum</keyword>
<dbReference type="GO" id="GO:0016705">
    <property type="term" value="F:oxidoreductase activity, acting on paired donors, with incorporation or reduction of molecular oxygen"/>
    <property type="evidence" value="ECO:0007669"/>
    <property type="project" value="InterPro"/>
</dbReference>
<organism evidence="14 15">
    <name type="scientific">Elysia marginata</name>
    <dbReference type="NCBI Taxonomy" id="1093978"/>
    <lineage>
        <taxon>Eukaryota</taxon>
        <taxon>Metazoa</taxon>
        <taxon>Spiralia</taxon>
        <taxon>Lophotrochozoa</taxon>
        <taxon>Mollusca</taxon>
        <taxon>Gastropoda</taxon>
        <taxon>Heterobranchia</taxon>
        <taxon>Euthyneura</taxon>
        <taxon>Panpulmonata</taxon>
        <taxon>Sacoglossa</taxon>
        <taxon>Placobranchoidea</taxon>
        <taxon>Plakobranchidae</taxon>
        <taxon>Elysia</taxon>
    </lineage>
</organism>
<evidence type="ECO:0000256" key="4">
    <source>
        <dbReference type="ARBA" id="ARBA00010617"/>
    </source>
</evidence>
<keyword evidence="13" id="KW-0812">Transmembrane</keyword>
<dbReference type="AlphaFoldDB" id="A0AAV4JFQ5"/>
<comment type="caution">
    <text evidence="14">The sequence shown here is derived from an EMBL/GenBank/DDBJ whole genome shotgun (WGS) entry which is preliminary data.</text>
</comment>
<keyword evidence="8" id="KW-0492">Microsome</keyword>
<sequence length="457" mass="51954">MVDYLLENSTTILIFVATALLGWYIFSLPGMRNMPPGPFPLPVVGNFLMLAQPGVTLLTLFPALAAKYGKIFTFLAGNKPVILINDVTLVKEAFVKRGDITSNRPQHYYVIQKIADQVGLGVTLSNGQPWKDLRRVSITAMRDLGAGRRSMEGNIQEEVTEVLKVIEKVKDSPFDLKPLLMMATSNVISTIVFGSRFEFEDTKFQLLLQQLSQATSVNALFLPSNFLPLVRYFSKEEDHFITSLKTTSKHIKELLADHEESFDPHNIRDFVDLALQMRRSDPKRRHFEDLNMRRAIVDMFNAGSETTATTLQWLLFYMANNPDIQARCQAEIDEVLGDGRKVTYSDRDKLKYTEACVLEVLRVRPVAPFGFPRYVEEDFKLHGYTIPKGSVCFANILAINNDPELFSKPEKFDPTRWFGDNGEVTGRDRSISFSMGQYRYWQDGLSIKTTLSIKFAK</sequence>
<keyword evidence="9" id="KW-0560">Oxidoreductase</keyword>
<dbReference type="InterPro" id="IPR036396">
    <property type="entry name" value="Cyt_P450_sf"/>
</dbReference>
<comment type="similarity">
    <text evidence="4">Belongs to the cytochrome P450 family.</text>
</comment>
<evidence type="ECO:0000313" key="14">
    <source>
        <dbReference type="EMBL" id="GFS19416.1"/>
    </source>
</evidence>
<dbReference type="InterPro" id="IPR001128">
    <property type="entry name" value="Cyt_P450"/>
</dbReference>
<keyword evidence="13" id="KW-1133">Transmembrane helix</keyword>
<reference evidence="14 15" key="1">
    <citation type="journal article" date="2021" name="Elife">
        <title>Chloroplast acquisition without the gene transfer in kleptoplastic sea slugs, Plakobranchus ocellatus.</title>
        <authorList>
            <person name="Maeda T."/>
            <person name="Takahashi S."/>
            <person name="Yoshida T."/>
            <person name="Shimamura S."/>
            <person name="Takaki Y."/>
            <person name="Nagai Y."/>
            <person name="Toyoda A."/>
            <person name="Suzuki Y."/>
            <person name="Arimoto A."/>
            <person name="Ishii H."/>
            <person name="Satoh N."/>
            <person name="Nishiyama T."/>
            <person name="Hasebe M."/>
            <person name="Maruyama T."/>
            <person name="Minagawa J."/>
            <person name="Obokata J."/>
            <person name="Shigenobu S."/>
        </authorList>
    </citation>
    <scope>NUCLEOTIDE SEQUENCE [LARGE SCALE GENOMIC DNA]</scope>
</reference>
<name>A0AAV4JFQ5_9GAST</name>
<keyword evidence="5" id="KW-0349">Heme</keyword>
<evidence type="ECO:0000256" key="11">
    <source>
        <dbReference type="ARBA" id="ARBA00023033"/>
    </source>
</evidence>
<dbReference type="PRINTS" id="PR00463">
    <property type="entry name" value="EP450I"/>
</dbReference>
<protein>
    <submittedName>
        <fullName evidence="14">Cytochrome P450 2J6</fullName>
    </submittedName>
</protein>
<dbReference type="InterPro" id="IPR002401">
    <property type="entry name" value="Cyt_P450_E_grp-I"/>
</dbReference>
<dbReference type="Pfam" id="PF00067">
    <property type="entry name" value="p450"/>
    <property type="match status" value="1"/>
</dbReference>
<dbReference type="InterPro" id="IPR050182">
    <property type="entry name" value="Cytochrome_P450_fam2"/>
</dbReference>
<evidence type="ECO:0000256" key="5">
    <source>
        <dbReference type="ARBA" id="ARBA00022617"/>
    </source>
</evidence>
<dbReference type="SUPFAM" id="SSF48264">
    <property type="entry name" value="Cytochrome P450"/>
    <property type="match status" value="1"/>
</dbReference>
<evidence type="ECO:0000256" key="1">
    <source>
        <dbReference type="ARBA" id="ARBA00001971"/>
    </source>
</evidence>
<comment type="cofactor">
    <cofactor evidence="1">
        <name>heme</name>
        <dbReference type="ChEBI" id="CHEBI:30413"/>
    </cofactor>
</comment>
<evidence type="ECO:0000256" key="3">
    <source>
        <dbReference type="ARBA" id="ARBA00004406"/>
    </source>
</evidence>
<dbReference type="GO" id="GO:0020037">
    <property type="term" value="F:heme binding"/>
    <property type="evidence" value="ECO:0007669"/>
    <property type="project" value="InterPro"/>
</dbReference>
<evidence type="ECO:0000256" key="9">
    <source>
        <dbReference type="ARBA" id="ARBA00023002"/>
    </source>
</evidence>
<keyword evidence="15" id="KW-1185">Reference proteome</keyword>
<comment type="subcellular location">
    <subcellularLocation>
        <location evidence="3">Endoplasmic reticulum membrane</location>
        <topology evidence="3">Peripheral membrane protein</topology>
    </subcellularLocation>
    <subcellularLocation>
        <location evidence="2">Microsome membrane</location>
        <topology evidence="2">Peripheral membrane protein</topology>
    </subcellularLocation>
</comment>
<evidence type="ECO:0000256" key="13">
    <source>
        <dbReference type="SAM" id="Phobius"/>
    </source>
</evidence>
<evidence type="ECO:0000256" key="10">
    <source>
        <dbReference type="ARBA" id="ARBA00023004"/>
    </source>
</evidence>
<evidence type="ECO:0000256" key="6">
    <source>
        <dbReference type="ARBA" id="ARBA00022723"/>
    </source>
</evidence>
<proteinExistence type="inferred from homology"/>
<accession>A0AAV4JFQ5</accession>
<dbReference type="GO" id="GO:0004497">
    <property type="term" value="F:monooxygenase activity"/>
    <property type="evidence" value="ECO:0007669"/>
    <property type="project" value="UniProtKB-KW"/>
</dbReference>
<evidence type="ECO:0000256" key="2">
    <source>
        <dbReference type="ARBA" id="ARBA00004174"/>
    </source>
</evidence>
<dbReference type="Gene3D" id="1.10.630.10">
    <property type="entry name" value="Cytochrome P450"/>
    <property type="match status" value="1"/>
</dbReference>
<keyword evidence="12 13" id="KW-0472">Membrane</keyword>
<dbReference type="GO" id="GO:0005789">
    <property type="term" value="C:endoplasmic reticulum membrane"/>
    <property type="evidence" value="ECO:0007669"/>
    <property type="project" value="UniProtKB-SubCell"/>
</dbReference>
<keyword evidence="6" id="KW-0479">Metal-binding</keyword>